<feature type="chain" id="PRO_5045452881" evidence="1">
    <location>
        <begin position="21"/>
        <end position="145"/>
    </location>
</feature>
<evidence type="ECO:0000259" key="2">
    <source>
        <dbReference type="PROSITE" id="PS50933"/>
    </source>
</evidence>
<protein>
    <submittedName>
        <fullName evidence="3">CHRD domain-containing protein</fullName>
    </submittedName>
</protein>
<proteinExistence type="predicted"/>
<dbReference type="InterPro" id="IPR010895">
    <property type="entry name" value="CHRD"/>
</dbReference>
<reference evidence="3 4" key="1">
    <citation type="journal article" date="2018" name="Arch. Microbiol.">
        <title>Hymenobacter segetis sp. nov., isolated from soil.</title>
        <authorList>
            <person name="Ten L.N."/>
            <person name="Lim S.J."/>
            <person name="Kim B.O."/>
            <person name="Kang I.K."/>
            <person name="Jung H.Y."/>
        </authorList>
    </citation>
    <scope>NUCLEOTIDE SEQUENCE [LARGE SCALE GENOMIC DNA]</scope>
    <source>
        <strain evidence="3 4">S7-3-11</strain>
    </source>
</reference>
<evidence type="ECO:0000313" key="4">
    <source>
        <dbReference type="Proteomes" id="UP001479606"/>
    </source>
</evidence>
<feature type="signal peptide" evidence="1">
    <location>
        <begin position="1"/>
        <end position="20"/>
    </location>
</feature>
<comment type="caution">
    <text evidence="3">The sequence shown here is derived from an EMBL/GenBank/DDBJ whole genome shotgun (WGS) entry which is preliminary data.</text>
</comment>
<evidence type="ECO:0000256" key="1">
    <source>
        <dbReference type="SAM" id="SignalP"/>
    </source>
</evidence>
<keyword evidence="4" id="KW-1185">Reference proteome</keyword>
<dbReference type="Proteomes" id="UP001479606">
    <property type="component" value="Unassembled WGS sequence"/>
</dbReference>
<dbReference type="SMART" id="SM00754">
    <property type="entry name" value="CHRD"/>
    <property type="match status" value="1"/>
</dbReference>
<dbReference type="RefSeq" id="WP_342297007.1">
    <property type="nucleotide sequence ID" value="NZ_JBCEVZ010000013.1"/>
</dbReference>
<name>A0ABU9LVG1_9BACT</name>
<gene>
    <name evidence="3" type="ORF">AAFH49_07455</name>
</gene>
<dbReference type="Pfam" id="PF07452">
    <property type="entry name" value="CHRD"/>
    <property type="match status" value="1"/>
</dbReference>
<feature type="domain" description="CHRD" evidence="2">
    <location>
        <begin position="31"/>
        <end position="145"/>
    </location>
</feature>
<accession>A0ABU9LVG1</accession>
<evidence type="ECO:0000313" key="3">
    <source>
        <dbReference type="EMBL" id="MEL5994040.1"/>
    </source>
</evidence>
<dbReference type="PROSITE" id="PS50933">
    <property type="entry name" value="CHRD"/>
    <property type="match status" value="1"/>
</dbReference>
<organism evidence="3 4">
    <name type="scientific">Hymenobacter segetis</name>
    <dbReference type="NCBI Taxonomy" id="2025509"/>
    <lineage>
        <taxon>Bacteria</taxon>
        <taxon>Pseudomonadati</taxon>
        <taxon>Bacteroidota</taxon>
        <taxon>Cytophagia</taxon>
        <taxon>Cytophagales</taxon>
        <taxon>Hymenobacteraceae</taxon>
        <taxon>Hymenobacter</taxon>
    </lineage>
</organism>
<dbReference type="PROSITE" id="PS51257">
    <property type="entry name" value="PROKAR_LIPOPROTEIN"/>
    <property type="match status" value="1"/>
</dbReference>
<sequence>MKKSYIIFAASALSLFTACSKKDDATPAASTTTNLTAAINGTQQVPANSTTAAGTFAGVYTSSNKQLTYTVTFSGFTPSAAHIHSGAPGVNGAVAIPFSSLTSPITGTVTLTDDQATQLLNNGMYVNMHSTAFPNGEIRGDIKKK</sequence>
<dbReference type="EMBL" id="JBCEVZ010000013">
    <property type="protein sequence ID" value="MEL5994040.1"/>
    <property type="molecule type" value="Genomic_DNA"/>
</dbReference>
<keyword evidence="1" id="KW-0732">Signal</keyword>